<dbReference type="GeneID" id="68101337"/>
<evidence type="ECO:0000313" key="2">
    <source>
        <dbReference type="EMBL" id="KAG2377798.1"/>
    </source>
</evidence>
<name>A0AA88GKH6_NAELO</name>
<feature type="region of interest" description="Disordered" evidence="1">
    <location>
        <begin position="137"/>
        <end position="283"/>
    </location>
</feature>
<gene>
    <name evidence="2" type="ORF">C9374_008883</name>
</gene>
<dbReference type="Proteomes" id="UP000816034">
    <property type="component" value="Unassembled WGS sequence"/>
</dbReference>
<comment type="caution">
    <text evidence="2">The sequence shown here is derived from an EMBL/GenBank/DDBJ whole genome shotgun (WGS) entry which is preliminary data.</text>
</comment>
<dbReference type="EMBL" id="PYSW02000036">
    <property type="protein sequence ID" value="KAG2377798.1"/>
    <property type="molecule type" value="Genomic_DNA"/>
</dbReference>
<feature type="compositionally biased region" description="Basic and acidic residues" evidence="1">
    <location>
        <begin position="206"/>
        <end position="215"/>
    </location>
</feature>
<dbReference type="RefSeq" id="XP_044545060.1">
    <property type="nucleotide sequence ID" value="XM_044699008.1"/>
</dbReference>
<evidence type="ECO:0000313" key="3">
    <source>
        <dbReference type="Proteomes" id="UP000816034"/>
    </source>
</evidence>
<feature type="compositionally biased region" description="Basic and acidic residues" evidence="1">
    <location>
        <begin position="242"/>
        <end position="262"/>
    </location>
</feature>
<proteinExistence type="predicted"/>
<dbReference type="AlphaFoldDB" id="A0AA88GKH6"/>
<sequence>MNDDPRLLGLVLYDLFKEIFKLLKKQEQHDTKSTEWYELIARFLVKTCNVNFKTYLPAQHDSQNFDLHSFKSRMQDYAEIENDHVPSEQQIILTLQDLDTDTSNEMIADIQQLLIPLSELDMYNLFVHKTVKKSIKRRQQQANKRPAEQVLSSQEGERYPKTIKPIASSSSESSSFNDEQRLCKKPTFALPKRNSTNSTERSSLSNDKDCEKSSNEDETFSDNESSQNTDEEDDSNNNLQDRLPKRELTHSAPSHADEELTSTKRPRKSKLMADSKNHSIIQQEQIDYDRKEIEEAIASNQPMIRYEDIRKKLEDCANTQLDPFSHFSFSKQKAALVNYEAFLQASKKPNTQTIGYFNNYFDRFPKLFYTLPKTEITGATIFIKRALNDDSDSELLKKKLKTLPIGYPDQFKLLSTKYEEYLQQQKK</sequence>
<accession>A0AA88GKH6</accession>
<feature type="compositionally biased region" description="Polar residues" evidence="1">
    <location>
        <begin position="193"/>
        <end position="205"/>
    </location>
</feature>
<protein>
    <submittedName>
        <fullName evidence="2">Uncharacterized protein</fullName>
    </submittedName>
</protein>
<evidence type="ECO:0000256" key="1">
    <source>
        <dbReference type="SAM" id="MobiDB-lite"/>
    </source>
</evidence>
<organism evidence="2 3">
    <name type="scientific">Naegleria lovaniensis</name>
    <name type="common">Amoeba</name>
    <dbReference type="NCBI Taxonomy" id="51637"/>
    <lineage>
        <taxon>Eukaryota</taxon>
        <taxon>Discoba</taxon>
        <taxon>Heterolobosea</taxon>
        <taxon>Tetramitia</taxon>
        <taxon>Eutetramitia</taxon>
        <taxon>Vahlkampfiidae</taxon>
        <taxon>Naegleria</taxon>
    </lineage>
</organism>
<keyword evidence="3" id="KW-1185">Reference proteome</keyword>
<reference evidence="2 3" key="1">
    <citation type="journal article" date="2018" name="BMC Genomics">
        <title>The genome of Naegleria lovaniensis, the basis for a comparative approach to unravel pathogenicity factors of the human pathogenic amoeba N. fowleri.</title>
        <authorList>
            <person name="Liechti N."/>
            <person name="Schurch N."/>
            <person name="Bruggmann R."/>
            <person name="Wittwer M."/>
        </authorList>
    </citation>
    <scope>NUCLEOTIDE SEQUENCE [LARGE SCALE GENOMIC DNA]</scope>
    <source>
        <strain evidence="2 3">ATCC 30569</strain>
    </source>
</reference>